<dbReference type="NCBIfam" id="TIGR02447">
    <property type="entry name" value="yiiD_Cterm"/>
    <property type="match status" value="1"/>
</dbReference>
<gene>
    <name evidence="2" type="ORF">MBSD_2111</name>
    <name evidence="3" type="ORF">MBSD_n2141</name>
</gene>
<dbReference type="HOGENOM" id="CLU_112070_0_0_6"/>
<accession>A0A0K8QQ51</accession>
<dbReference type="EMBL" id="DF952381">
    <property type="protein sequence ID" value="GAN45562.1"/>
    <property type="molecule type" value="Genomic_DNA"/>
</dbReference>
<dbReference type="SUPFAM" id="SSF54637">
    <property type="entry name" value="Thioesterase/thiol ester dehydrase-isomerase"/>
    <property type="match status" value="1"/>
</dbReference>
<dbReference type="STRING" id="1475481.GCA_000953855_02189"/>
<name>A0A0K8QQ51_9GAMM</name>
<sequence length="157" mass="16446">MSVPADHAARAVALQDFLLERIPPARALGVRVARYDGDTLALAAPLAANVNDKGCAFGGSLTSLLTLAGWGLIELALQARGFDCDVFVQDSEVRYLAPVWSDFEAVAALAEGESWDAFFAALAERGKARTRAACTVPGDGGAPAATLLARFVAKRRG</sequence>
<evidence type="ECO:0000313" key="3">
    <source>
        <dbReference type="EMBL" id="GAP66826.1"/>
    </source>
</evidence>
<dbReference type="RefSeq" id="WP_062537411.1">
    <property type="nucleotide sequence ID" value="NZ_DF970236.1"/>
</dbReference>
<proteinExistence type="predicted"/>
<evidence type="ECO:0000313" key="2">
    <source>
        <dbReference type="EMBL" id="GAN45562.1"/>
    </source>
</evidence>
<evidence type="ECO:0000259" key="1">
    <source>
        <dbReference type="Pfam" id="PF09500"/>
    </source>
</evidence>
<reference evidence="3" key="2">
    <citation type="submission" date="2015-08" db="EMBL/GenBank/DDBJ databases">
        <title>Complete DNA Sequence of Pseudomonas syringae pv. actinidiae, the Causal Agent of Kiwifruit Canker Disease.</title>
        <authorList>
            <person name="Rikkerink E.H.A."/>
            <person name="Fineran P.C."/>
        </authorList>
    </citation>
    <scope>NUCLEOTIDE SEQUENCE</scope>
    <source>
        <strain evidence="3">SkMP5</strain>
    </source>
</reference>
<dbReference type="InterPro" id="IPR012660">
    <property type="entry name" value="YiiD_C"/>
</dbReference>
<dbReference type="EMBL" id="DF970236">
    <property type="protein sequence ID" value="GAP66826.1"/>
    <property type="molecule type" value="Genomic_DNA"/>
</dbReference>
<dbReference type="Proteomes" id="UP000253740">
    <property type="component" value="Unassembled WGS sequence"/>
</dbReference>
<feature type="domain" description="Thioesterase putative" evidence="1">
    <location>
        <begin position="13"/>
        <end position="154"/>
    </location>
</feature>
<organism evidence="3">
    <name type="scientific">Mizugakiibacter sediminis</name>
    <dbReference type="NCBI Taxonomy" id="1475481"/>
    <lineage>
        <taxon>Bacteria</taxon>
        <taxon>Pseudomonadati</taxon>
        <taxon>Pseudomonadota</taxon>
        <taxon>Gammaproteobacteria</taxon>
        <taxon>Lysobacterales</taxon>
        <taxon>Rhodanobacteraceae</taxon>
        <taxon>Mizugakiibacter</taxon>
    </lineage>
</organism>
<dbReference type="Gene3D" id="3.10.129.10">
    <property type="entry name" value="Hotdog Thioesterase"/>
    <property type="match status" value="1"/>
</dbReference>
<dbReference type="InterPro" id="IPR029069">
    <property type="entry name" value="HotDog_dom_sf"/>
</dbReference>
<dbReference type="Pfam" id="PF09500">
    <property type="entry name" value="YiiD_C"/>
    <property type="match status" value="1"/>
</dbReference>
<protein>
    <submittedName>
        <fullName evidence="2 3">Thioesterase</fullName>
    </submittedName>
</protein>
<reference evidence="2" key="1">
    <citation type="submission" date="2015-03" db="EMBL/GenBank/DDBJ databases">
        <title>Draft genome sequence of Mizugakiibacter sediminis skMP5.</title>
        <authorList>
            <person name="Watanabe T."/>
            <person name="Kojima H."/>
            <person name="Fukui M."/>
        </authorList>
    </citation>
    <scope>NUCLEOTIDE SEQUENCE</scope>
    <source>
        <strain evidence="2">SkMP5</strain>
    </source>
</reference>
<dbReference type="AlphaFoldDB" id="A0A0K8QQ51"/>
<keyword evidence="4" id="KW-1185">Reference proteome</keyword>
<dbReference type="OrthoDB" id="572024at2"/>
<evidence type="ECO:0000313" key="4">
    <source>
        <dbReference type="Proteomes" id="UP000253740"/>
    </source>
</evidence>